<dbReference type="PANTHER" id="PTHR43424">
    <property type="entry name" value="LOCUS PUTATIVE PROTEIN 1-RELATED"/>
    <property type="match status" value="1"/>
</dbReference>
<feature type="transmembrane region" description="Helical" evidence="5">
    <location>
        <begin position="319"/>
        <end position="338"/>
    </location>
</feature>
<gene>
    <name evidence="6" type="ORF">GPLA_2533</name>
</gene>
<evidence type="ECO:0000256" key="5">
    <source>
        <dbReference type="SAM" id="Phobius"/>
    </source>
</evidence>
<organism evidence="6 7">
    <name type="scientific">Paraglaciecola polaris LMG 21857</name>
    <dbReference type="NCBI Taxonomy" id="1129793"/>
    <lineage>
        <taxon>Bacteria</taxon>
        <taxon>Pseudomonadati</taxon>
        <taxon>Pseudomonadota</taxon>
        <taxon>Gammaproteobacteria</taxon>
        <taxon>Alteromonadales</taxon>
        <taxon>Alteromonadaceae</taxon>
        <taxon>Paraglaciecola</taxon>
    </lineage>
</organism>
<dbReference type="AlphaFoldDB" id="K6ZBF2"/>
<keyword evidence="2 5" id="KW-0812">Transmembrane</keyword>
<keyword evidence="4 5" id="KW-0472">Membrane</keyword>
<evidence type="ECO:0000313" key="6">
    <source>
        <dbReference type="EMBL" id="GAC33431.1"/>
    </source>
</evidence>
<keyword evidence="3 5" id="KW-1133">Transmembrane helix</keyword>
<dbReference type="EMBL" id="BAER01000061">
    <property type="protein sequence ID" value="GAC33431.1"/>
    <property type="molecule type" value="Genomic_DNA"/>
</dbReference>
<comment type="subcellular location">
    <subcellularLocation>
        <location evidence="1">Membrane</location>
        <topology evidence="1">Multi-pass membrane protein</topology>
    </subcellularLocation>
</comment>
<feature type="transmembrane region" description="Helical" evidence="5">
    <location>
        <begin position="76"/>
        <end position="97"/>
    </location>
</feature>
<dbReference type="RefSeq" id="WP_007105210.1">
    <property type="nucleotide sequence ID" value="NZ_BAER01000061.1"/>
</dbReference>
<comment type="caution">
    <text evidence="6">The sequence shown here is derived from an EMBL/GenBank/DDBJ whole genome shotgun (WGS) entry which is preliminary data.</text>
</comment>
<feature type="transmembrane region" description="Helical" evidence="5">
    <location>
        <begin position="202"/>
        <end position="220"/>
    </location>
</feature>
<protein>
    <recommendedName>
        <fullName evidence="8">Polysaccharide biosynthesis protein</fullName>
    </recommendedName>
</protein>
<dbReference type="PANTHER" id="PTHR43424:SF1">
    <property type="entry name" value="LOCUS PUTATIVE PROTEIN 1-RELATED"/>
    <property type="match status" value="1"/>
</dbReference>
<dbReference type="STRING" id="1129793.GPLA_2533"/>
<feature type="transmembrane region" description="Helical" evidence="5">
    <location>
        <begin position="290"/>
        <end position="313"/>
    </location>
</feature>
<feature type="transmembrane region" description="Helical" evidence="5">
    <location>
        <begin position="7"/>
        <end position="28"/>
    </location>
</feature>
<dbReference type="InterPro" id="IPR052556">
    <property type="entry name" value="PolySynth_Transporter"/>
</dbReference>
<evidence type="ECO:0000256" key="4">
    <source>
        <dbReference type="ARBA" id="ARBA00023136"/>
    </source>
</evidence>
<sequence>MVIFKDSMLYLIGELLAKAMPFLLLPYLTRTLGPSGFGDLTLYQVIIALLFIAVGLNQDGAISRYYYVYGKRAIGLINFSGILYSSVIFLFSCFISYIFSSEILFACSFCAYTQSLIANQLTFRQMQRKVKEYLAIQFFNSFLSVIFTVLLFEFFNPSAIGRIYIVILSQVLTIAFSVMLVPGGALDSFRKVKINLRSIKISFFYLFSFGAPLIIHNLSLFSKGQLDRVFVYDTYSDGELGIYAAGFQVASILAILLMAANKATIPYYYEGLKAGSINFLNVSRWVKLSLFLVPIPALIAFIVPESLYLIFLGDEFAESKIYTCIFLLGIGMTMPYYISVNYLFFHGKTGVVSLSTVTSAALHISLLFTIGQKQMIYMASALFLTNLLTFTLVYFYCWKFFLKTKLNQR</sequence>
<feature type="transmembrane region" description="Helical" evidence="5">
    <location>
        <begin position="240"/>
        <end position="260"/>
    </location>
</feature>
<name>K6ZBF2_9ALTE</name>
<dbReference type="GO" id="GO:0016020">
    <property type="term" value="C:membrane"/>
    <property type="evidence" value="ECO:0007669"/>
    <property type="project" value="UniProtKB-SubCell"/>
</dbReference>
<reference evidence="7" key="1">
    <citation type="journal article" date="2014" name="Environ. Microbiol.">
        <title>Comparative genomics of the marine bacterial genus Glaciecola reveals the high degree of genomic diversity and genomic characteristic for cold adaptation.</title>
        <authorList>
            <person name="Qin Q.L."/>
            <person name="Xie B.B."/>
            <person name="Yu Y."/>
            <person name="Shu Y.L."/>
            <person name="Rong J.C."/>
            <person name="Zhang Y.J."/>
            <person name="Zhao D.L."/>
            <person name="Chen X.L."/>
            <person name="Zhang X.Y."/>
            <person name="Chen B."/>
            <person name="Zhou B.C."/>
            <person name="Zhang Y.Z."/>
        </authorList>
    </citation>
    <scope>NUCLEOTIDE SEQUENCE [LARGE SCALE GENOMIC DNA]</scope>
    <source>
        <strain evidence="7">LMG 21857</strain>
    </source>
</reference>
<evidence type="ECO:0000256" key="2">
    <source>
        <dbReference type="ARBA" id="ARBA00022692"/>
    </source>
</evidence>
<dbReference type="InterPro" id="IPR002797">
    <property type="entry name" value="Polysacc_synth"/>
</dbReference>
<feature type="transmembrane region" description="Helical" evidence="5">
    <location>
        <begin position="40"/>
        <end position="56"/>
    </location>
</feature>
<evidence type="ECO:0000256" key="1">
    <source>
        <dbReference type="ARBA" id="ARBA00004141"/>
    </source>
</evidence>
<feature type="transmembrane region" description="Helical" evidence="5">
    <location>
        <begin position="133"/>
        <end position="155"/>
    </location>
</feature>
<evidence type="ECO:0008006" key="8">
    <source>
        <dbReference type="Google" id="ProtNLM"/>
    </source>
</evidence>
<keyword evidence="7" id="KW-1185">Reference proteome</keyword>
<proteinExistence type="predicted"/>
<feature type="transmembrane region" description="Helical" evidence="5">
    <location>
        <begin position="103"/>
        <end position="121"/>
    </location>
</feature>
<dbReference type="Pfam" id="PF01943">
    <property type="entry name" value="Polysacc_synt"/>
    <property type="match status" value="1"/>
</dbReference>
<accession>K6ZBF2</accession>
<feature type="transmembrane region" description="Helical" evidence="5">
    <location>
        <begin position="161"/>
        <end position="181"/>
    </location>
</feature>
<dbReference type="Proteomes" id="UP000006322">
    <property type="component" value="Unassembled WGS sequence"/>
</dbReference>
<evidence type="ECO:0000256" key="3">
    <source>
        <dbReference type="ARBA" id="ARBA00022989"/>
    </source>
</evidence>
<feature type="transmembrane region" description="Helical" evidence="5">
    <location>
        <begin position="376"/>
        <end position="397"/>
    </location>
</feature>
<feature type="transmembrane region" description="Helical" evidence="5">
    <location>
        <begin position="350"/>
        <end position="370"/>
    </location>
</feature>
<evidence type="ECO:0000313" key="7">
    <source>
        <dbReference type="Proteomes" id="UP000006322"/>
    </source>
</evidence>